<organism evidence="11 12">
    <name type="scientific">Carnegiea gigantea</name>
    <dbReference type="NCBI Taxonomy" id="171969"/>
    <lineage>
        <taxon>Eukaryota</taxon>
        <taxon>Viridiplantae</taxon>
        <taxon>Streptophyta</taxon>
        <taxon>Embryophyta</taxon>
        <taxon>Tracheophyta</taxon>
        <taxon>Spermatophyta</taxon>
        <taxon>Magnoliopsida</taxon>
        <taxon>eudicotyledons</taxon>
        <taxon>Gunneridae</taxon>
        <taxon>Pentapetalae</taxon>
        <taxon>Caryophyllales</taxon>
        <taxon>Cactineae</taxon>
        <taxon>Cactaceae</taxon>
        <taxon>Cactoideae</taxon>
        <taxon>Echinocereeae</taxon>
        <taxon>Carnegiea</taxon>
    </lineage>
</organism>
<evidence type="ECO:0000256" key="4">
    <source>
        <dbReference type="ARBA" id="ARBA00022622"/>
    </source>
</evidence>
<keyword evidence="5 9" id="KW-0732">Signal</keyword>
<comment type="caution">
    <text evidence="11">The sequence shown here is derived from an EMBL/GenBank/DDBJ whole genome shotgun (WGS) entry which is preliminary data.</text>
</comment>
<proteinExistence type="inferred from homology"/>
<evidence type="ECO:0000256" key="8">
    <source>
        <dbReference type="ARBA" id="ARBA00023288"/>
    </source>
</evidence>
<keyword evidence="4" id="KW-0336">GPI-anchor</keyword>
<evidence type="ECO:0000256" key="5">
    <source>
        <dbReference type="ARBA" id="ARBA00022729"/>
    </source>
</evidence>
<dbReference type="PRINTS" id="PR00382">
    <property type="entry name" value="LIPIDTRNSFER"/>
</dbReference>
<dbReference type="GO" id="GO:0005886">
    <property type="term" value="C:plasma membrane"/>
    <property type="evidence" value="ECO:0007669"/>
    <property type="project" value="UniProtKB-SubCell"/>
</dbReference>
<keyword evidence="7" id="KW-0325">Glycoprotein</keyword>
<dbReference type="PANTHER" id="PTHR33044">
    <property type="entry name" value="BIFUNCTIONAL INHIBITOR/LIPID-TRANSFER PROTEIN/SEED STORAGE 2S ALBUMIN SUPERFAMILY PROTEIN-RELATED"/>
    <property type="match status" value="1"/>
</dbReference>
<gene>
    <name evidence="11" type="ORF">Cgig2_014894</name>
</gene>
<reference evidence="11" key="1">
    <citation type="submission" date="2022-04" db="EMBL/GenBank/DDBJ databases">
        <title>Carnegiea gigantea Genome sequencing and assembly v2.</title>
        <authorList>
            <person name="Copetti D."/>
            <person name="Sanderson M.J."/>
            <person name="Burquez A."/>
            <person name="Wojciechowski M.F."/>
        </authorList>
    </citation>
    <scope>NUCLEOTIDE SEQUENCE</scope>
    <source>
        <strain evidence="11">SGP5-SGP5p</strain>
        <tissue evidence="11">Aerial part</tissue>
    </source>
</reference>
<comment type="similarity">
    <text evidence="2">Belongs to the plant LTP family.</text>
</comment>
<dbReference type="SUPFAM" id="SSF47699">
    <property type="entry name" value="Bifunctional inhibitor/lipid-transfer protein/seed storage 2S albumin"/>
    <property type="match status" value="1"/>
</dbReference>
<dbReference type="EMBL" id="JAKOGI010002284">
    <property type="protein sequence ID" value="KAJ8422353.1"/>
    <property type="molecule type" value="Genomic_DNA"/>
</dbReference>
<keyword evidence="12" id="KW-1185">Reference proteome</keyword>
<dbReference type="OrthoDB" id="785217at2759"/>
<name>A0A9Q1GLR9_9CARY</name>
<dbReference type="InterPro" id="IPR000528">
    <property type="entry name" value="Plant_nsLTP"/>
</dbReference>
<evidence type="ECO:0000259" key="10">
    <source>
        <dbReference type="Pfam" id="PF14368"/>
    </source>
</evidence>
<dbReference type="GO" id="GO:0006869">
    <property type="term" value="P:lipid transport"/>
    <property type="evidence" value="ECO:0007669"/>
    <property type="project" value="InterPro"/>
</dbReference>
<dbReference type="InterPro" id="IPR016140">
    <property type="entry name" value="Bifunc_inhib/LTP/seed_store"/>
</dbReference>
<dbReference type="AlphaFoldDB" id="A0A9Q1GLR9"/>
<evidence type="ECO:0000256" key="2">
    <source>
        <dbReference type="ARBA" id="ARBA00009748"/>
    </source>
</evidence>
<dbReference type="Gene3D" id="1.10.110.10">
    <property type="entry name" value="Plant lipid-transfer and hydrophobic proteins"/>
    <property type="match status" value="1"/>
</dbReference>
<evidence type="ECO:0000313" key="11">
    <source>
        <dbReference type="EMBL" id="KAJ8422353.1"/>
    </source>
</evidence>
<dbReference type="CDD" id="cd00010">
    <property type="entry name" value="AAI_LTSS"/>
    <property type="match status" value="1"/>
</dbReference>
<keyword evidence="8" id="KW-0449">Lipoprotein</keyword>
<protein>
    <recommendedName>
        <fullName evidence="10">Bifunctional inhibitor/plant lipid transfer protein/seed storage helical domain-containing protein</fullName>
    </recommendedName>
</protein>
<feature type="chain" id="PRO_5040394662" description="Bifunctional inhibitor/plant lipid transfer protein/seed storage helical domain-containing protein" evidence="9">
    <location>
        <begin position="26"/>
        <end position="187"/>
    </location>
</feature>
<evidence type="ECO:0000256" key="9">
    <source>
        <dbReference type="SAM" id="SignalP"/>
    </source>
</evidence>
<feature type="signal peptide" evidence="9">
    <location>
        <begin position="1"/>
        <end position="25"/>
    </location>
</feature>
<accession>A0A9Q1GLR9</accession>
<dbReference type="GO" id="GO:0098552">
    <property type="term" value="C:side of membrane"/>
    <property type="evidence" value="ECO:0007669"/>
    <property type="project" value="UniProtKB-KW"/>
</dbReference>
<evidence type="ECO:0000313" key="12">
    <source>
        <dbReference type="Proteomes" id="UP001153076"/>
    </source>
</evidence>
<keyword evidence="6" id="KW-1015">Disulfide bond</keyword>
<dbReference type="InterPro" id="IPR036312">
    <property type="entry name" value="Bifun_inhib/LTP/seed_sf"/>
</dbReference>
<sequence>MEIKTVHLVIFVLAILANNVSLLNAQFFFTPPPPPRQPSSSSPSSSSCMNRLYPCLRYLNSTRDPPDSCCNPLKSVIKSDPQCICRIISTQGAFQAQLLGINVSQVEMLPGRCGEHVNPLGCLTGVWMDTGGADGGISWPKLDGALDSLHHCRGPNGYHVRLNPDDHRRMAEQLPSPIELCAHGFPA</sequence>
<dbReference type="Pfam" id="PF14368">
    <property type="entry name" value="LTP_2"/>
    <property type="match status" value="1"/>
</dbReference>
<comment type="subcellular location">
    <subcellularLocation>
        <location evidence="1">Cell membrane</location>
        <topology evidence="1">Lipid-anchor</topology>
        <topology evidence="1">GPI-anchor</topology>
    </subcellularLocation>
</comment>
<dbReference type="InterPro" id="IPR043325">
    <property type="entry name" value="LTSS"/>
</dbReference>
<dbReference type="Proteomes" id="UP001153076">
    <property type="component" value="Unassembled WGS sequence"/>
</dbReference>
<evidence type="ECO:0000256" key="6">
    <source>
        <dbReference type="ARBA" id="ARBA00023157"/>
    </source>
</evidence>
<dbReference type="GO" id="GO:0008289">
    <property type="term" value="F:lipid binding"/>
    <property type="evidence" value="ECO:0007669"/>
    <property type="project" value="InterPro"/>
</dbReference>
<feature type="domain" description="Bifunctional inhibitor/plant lipid transfer protein/seed storage helical" evidence="10">
    <location>
        <begin position="41"/>
        <end position="122"/>
    </location>
</feature>
<keyword evidence="3" id="KW-1003">Cell membrane</keyword>
<keyword evidence="4" id="KW-0472">Membrane</keyword>
<evidence type="ECO:0000256" key="7">
    <source>
        <dbReference type="ARBA" id="ARBA00023180"/>
    </source>
</evidence>
<evidence type="ECO:0000256" key="1">
    <source>
        <dbReference type="ARBA" id="ARBA00004609"/>
    </source>
</evidence>
<evidence type="ECO:0000256" key="3">
    <source>
        <dbReference type="ARBA" id="ARBA00022475"/>
    </source>
</evidence>